<dbReference type="AlphaFoldDB" id="A0A0A9BAJ2"/>
<dbReference type="EMBL" id="GBRH01241563">
    <property type="protein sequence ID" value="JAD56332.1"/>
    <property type="molecule type" value="Transcribed_RNA"/>
</dbReference>
<reference evidence="1" key="2">
    <citation type="journal article" date="2015" name="Data Brief">
        <title>Shoot transcriptome of the giant reed, Arundo donax.</title>
        <authorList>
            <person name="Barrero R.A."/>
            <person name="Guerrero F.D."/>
            <person name="Moolhuijzen P."/>
            <person name="Goolsby J.A."/>
            <person name="Tidwell J."/>
            <person name="Bellgard S.E."/>
            <person name="Bellgard M.I."/>
        </authorList>
    </citation>
    <scope>NUCLEOTIDE SEQUENCE</scope>
    <source>
        <tissue evidence="1">Shoot tissue taken approximately 20 cm above the soil surface</tissue>
    </source>
</reference>
<organism evidence="1">
    <name type="scientific">Arundo donax</name>
    <name type="common">Giant reed</name>
    <name type="synonym">Donax arundinaceus</name>
    <dbReference type="NCBI Taxonomy" id="35708"/>
    <lineage>
        <taxon>Eukaryota</taxon>
        <taxon>Viridiplantae</taxon>
        <taxon>Streptophyta</taxon>
        <taxon>Embryophyta</taxon>
        <taxon>Tracheophyta</taxon>
        <taxon>Spermatophyta</taxon>
        <taxon>Magnoliopsida</taxon>
        <taxon>Liliopsida</taxon>
        <taxon>Poales</taxon>
        <taxon>Poaceae</taxon>
        <taxon>PACMAD clade</taxon>
        <taxon>Arundinoideae</taxon>
        <taxon>Arundineae</taxon>
        <taxon>Arundo</taxon>
    </lineage>
</organism>
<evidence type="ECO:0000313" key="1">
    <source>
        <dbReference type="EMBL" id="JAD56332.1"/>
    </source>
</evidence>
<name>A0A0A9BAJ2_ARUDO</name>
<protein>
    <submittedName>
        <fullName evidence="1">Uncharacterized protein</fullName>
    </submittedName>
</protein>
<reference evidence="1" key="1">
    <citation type="submission" date="2014-09" db="EMBL/GenBank/DDBJ databases">
        <authorList>
            <person name="Magalhaes I.L.F."/>
            <person name="Oliveira U."/>
            <person name="Santos F.R."/>
            <person name="Vidigal T.H.D.A."/>
            <person name="Brescovit A.D."/>
            <person name="Santos A.J."/>
        </authorList>
    </citation>
    <scope>NUCLEOTIDE SEQUENCE</scope>
    <source>
        <tissue evidence="1">Shoot tissue taken approximately 20 cm above the soil surface</tissue>
    </source>
</reference>
<accession>A0A0A9BAJ2</accession>
<proteinExistence type="predicted"/>
<sequence length="78" mass="9130">MGIPRNIQQFLKKNQVYIWYIHVYKLCWVKFTISLLDVPVPVQNHQGQGPLGHSRLDWRGLRLQHRAFVPGLVLSLPN</sequence>